<keyword evidence="7" id="KW-1185">Reference proteome</keyword>
<gene>
    <name evidence="6" type="primary">wecB</name>
    <name evidence="6" type="ORF">L2W38_10400</name>
</gene>
<sequence>MAKGRNKVVVLAFGTRPEAIKMAPVYRALSMRDGLIPKILLTGQHREQLRQALEIFEISADANLDVMTDRQTLPDLAAKILPQTAEALRELEADYVLVHGDTLTTFAVAWAAFLERIPVGHVEAGLRSGSMSEPFPEEANRVLTDVICDLYFAPTETSRDNLLREGKREDRIVVTGQTGVDAILYAARKGTLPVEMPRSERIVTVTLHRRENWPVLPGLAEAVASIAREHRDHLFVYPVHLNPAVRESVWPILEKEPNVLLLDPLGYGAMAALLSASRLILTDSGGLQEEGASLGVPVAVARNVTERPEGVEAGILTLVGNDPKNLKEAVSSLLDDDVRLARMASCTNPYGDGRASERIAKALDCMVEG</sequence>
<dbReference type="InterPro" id="IPR029767">
    <property type="entry name" value="WecB-like"/>
</dbReference>
<comment type="similarity">
    <text evidence="2 4">Belongs to the UDP-N-acetylglucosamine 2-epimerase family.</text>
</comment>
<comment type="caution">
    <text evidence="6">The sequence shown here is derived from an EMBL/GenBank/DDBJ whole genome shotgun (WGS) entry which is preliminary data.</text>
</comment>
<evidence type="ECO:0000256" key="2">
    <source>
        <dbReference type="ARBA" id="ARBA00038209"/>
    </source>
</evidence>
<name>A0ABS9ESK9_9BACT</name>
<dbReference type="InterPro" id="IPR003331">
    <property type="entry name" value="UDP_GlcNAc_Epimerase_2_dom"/>
</dbReference>
<dbReference type="GO" id="GO:0008761">
    <property type="term" value="F:UDP-N-acetylglucosamine 2-epimerase activity"/>
    <property type="evidence" value="ECO:0007669"/>
    <property type="project" value="UniProtKB-EC"/>
</dbReference>
<accession>A0ABS9ESK9</accession>
<organism evidence="6 7">
    <name type="scientific">Dethiosulfovibrio marinus</name>
    <dbReference type="NCBI Taxonomy" id="133532"/>
    <lineage>
        <taxon>Bacteria</taxon>
        <taxon>Thermotogati</taxon>
        <taxon>Synergistota</taxon>
        <taxon>Synergistia</taxon>
        <taxon>Synergistales</taxon>
        <taxon>Dethiosulfovibrionaceae</taxon>
        <taxon>Dethiosulfovibrio</taxon>
    </lineage>
</organism>
<dbReference type="RefSeq" id="WP_236099925.1">
    <property type="nucleotide sequence ID" value="NZ_JAKGUD010000012.1"/>
</dbReference>
<dbReference type="Gene3D" id="3.40.50.2000">
    <property type="entry name" value="Glycogen Phosphorylase B"/>
    <property type="match status" value="2"/>
</dbReference>
<dbReference type="PANTHER" id="PTHR43174">
    <property type="entry name" value="UDP-N-ACETYLGLUCOSAMINE 2-EPIMERASE"/>
    <property type="match status" value="1"/>
</dbReference>
<dbReference type="EC" id="5.1.3.14" evidence="3"/>
<evidence type="ECO:0000256" key="4">
    <source>
        <dbReference type="RuleBase" id="RU003513"/>
    </source>
</evidence>
<keyword evidence="1 4" id="KW-0413">Isomerase</keyword>
<dbReference type="CDD" id="cd03786">
    <property type="entry name" value="GTB_UDP-GlcNAc_2-Epimerase"/>
    <property type="match status" value="1"/>
</dbReference>
<dbReference type="EMBL" id="JAKGUD010000012">
    <property type="protein sequence ID" value="MCF4143221.1"/>
    <property type="molecule type" value="Genomic_DNA"/>
</dbReference>
<evidence type="ECO:0000256" key="3">
    <source>
        <dbReference type="ARBA" id="ARBA00038858"/>
    </source>
</evidence>
<dbReference type="PANTHER" id="PTHR43174:SF2">
    <property type="entry name" value="UDP-N-ACETYLGLUCOSAMINE 2-EPIMERASE"/>
    <property type="match status" value="1"/>
</dbReference>
<dbReference type="SUPFAM" id="SSF53756">
    <property type="entry name" value="UDP-Glycosyltransferase/glycogen phosphorylase"/>
    <property type="match status" value="1"/>
</dbReference>
<evidence type="ECO:0000313" key="6">
    <source>
        <dbReference type="EMBL" id="MCF4143221.1"/>
    </source>
</evidence>
<feature type="domain" description="UDP-N-acetylglucosamine 2-epimerase" evidence="5">
    <location>
        <begin position="29"/>
        <end position="363"/>
    </location>
</feature>
<evidence type="ECO:0000256" key="1">
    <source>
        <dbReference type="ARBA" id="ARBA00023235"/>
    </source>
</evidence>
<evidence type="ECO:0000313" key="7">
    <source>
        <dbReference type="Proteomes" id="UP001200430"/>
    </source>
</evidence>
<dbReference type="NCBIfam" id="TIGR00236">
    <property type="entry name" value="wecB"/>
    <property type="match status" value="1"/>
</dbReference>
<reference evidence="6 7" key="1">
    <citation type="submission" date="2022-01" db="EMBL/GenBank/DDBJ databases">
        <title>Dethiosulfovibrio faecalis sp. nov., a novel proteolytic, non-sulfur-reducing bacterium isolated from a marine aquaculture solid waste bioreactor.</title>
        <authorList>
            <person name="Grabowski S."/>
            <person name="Apolinario E."/>
            <person name="Schneider N."/>
            <person name="Marshall C.W."/>
            <person name="Sowers K.R."/>
        </authorList>
    </citation>
    <scope>NUCLEOTIDE SEQUENCE [LARGE SCALE GENOMIC DNA]</scope>
    <source>
        <strain evidence="6 7">DSM 12537</strain>
    </source>
</reference>
<protein>
    <recommendedName>
        <fullName evidence="3">UDP-N-acetylglucosamine 2-epimerase (non-hydrolyzing)</fullName>
        <ecNumber evidence="3">5.1.3.14</ecNumber>
    </recommendedName>
</protein>
<proteinExistence type="inferred from homology"/>
<evidence type="ECO:0000259" key="5">
    <source>
        <dbReference type="Pfam" id="PF02350"/>
    </source>
</evidence>
<dbReference type="Proteomes" id="UP001200430">
    <property type="component" value="Unassembled WGS sequence"/>
</dbReference>
<dbReference type="Pfam" id="PF02350">
    <property type="entry name" value="Epimerase_2"/>
    <property type="match status" value="1"/>
</dbReference>